<dbReference type="PROSITE" id="PS51755">
    <property type="entry name" value="OMPR_PHOB"/>
    <property type="match status" value="1"/>
</dbReference>
<dbReference type="RefSeq" id="WP_123202597.1">
    <property type="nucleotide sequence ID" value="NZ_RJMB01000020.1"/>
</dbReference>
<dbReference type="PANTHER" id="PTHR48111">
    <property type="entry name" value="REGULATOR OF RPOS"/>
    <property type="match status" value="1"/>
</dbReference>
<dbReference type="GO" id="GO:0000156">
    <property type="term" value="F:phosphorelay response regulator activity"/>
    <property type="evidence" value="ECO:0007669"/>
    <property type="project" value="TreeGrafter"/>
</dbReference>
<dbReference type="OrthoDB" id="116118at2"/>
<evidence type="ECO:0000256" key="2">
    <source>
        <dbReference type="ARBA" id="ARBA00023015"/>
    </source>
</evidence>
<name>A0A3N0E4Y7_9ACTN</name>
<organism evidence="11 12">
    <name type="scientific">Halostreptopolyspora alba</name>
    <dbReference type="NCBI Taxonomy" id="2487137"/>
    <lineage>
        <taxon>Bacteria</taxon>
        <taxon>Bacillati</taxon>
        <taxon>Actinomycetota</taxon>
        <taxon>Actinomycetes</taxon>
        <taxon>Streptosporangiales</taxon>
        <taxon>Nocardiopsidaceae</taxon>
        <taxon>Halostreptopolyspora</taxon>
    </lineage>
</organism>
<dbReference type="SUPFAM" id="SSF52172">
    <property type="entry name" value="CheY-like"/>
    <property type="match status" value="1"/>
</dbReference>
<evidence type="ECO:0000256" key="4">
    <source>
        <dbReference type="ARBA" id="ARBA00023163"/>
    </source>
</evidence>
<feature type="DNA-binding region" description="OmpR/PhoB-type" evidence="7">
    <location>
        <begin position="120"/>
        <end position="215"/>
    </location>
</feature>
<keyword evidence="2" id="KW-0805">Transcription regulation</keyword>
<dbReference type="InterPro" id="IPR001789">
    <property type="entry name" value="Sig_transdc_resp-reg_receiver"/>
</dbReference>
<feature type="domain" description="Response regulatory" evidence="9">
    <location>
        <begin position="2"/>
        <end position="112"/>
    </location>
</feature>
<reference evidence="11 12" key="1">
    <citation type="submission" date="2018-11" db="EMBL/GenBank/DDBJ databases">
        <title>The genome draft of YIM 96095.</title>
        <authorList>
            <person name="Tang S.-K."/>
            <person name="Chunyu W.-X."/>
            <person name="Feng Y.-Z."/>
        </authorList>
    </citation>
    <scope>NUCLEOTIDE SEQUENCE [LARGE SCALE GENOMIC DNA]</scope>
    <source>
        <strain evidence="11 12">YIM 96095</strain>
    </source>
</reference>
<evidence type="ECO:0000256" key="7">
    <source>
        <dbReference type="PROSITE-ProRule" id="PRU01091"/>
    </source>
</evidence>
<dbReference type="Gene3D" id="3.40.50.2300">
    <property type="match status" value="1"/>
</dbReference>
<dbReference type="EMBL" id="RJMB01000020">
    <property type="protein sequence ID" value="RNL82863.1"/>
    <property type="molecule type" value="Genomic_DNA"/>
</dbReference>
<dbReference type="GO" id="GO:0032993">
    <property type="term" value="C:protein-DNA complex"/>
    <property type="evidence" value="ECO:0007669"/>
    <property type="project" value="TreeGrafter"/>
</dbReference>
<evidence type="ECO:0000313" key="11">
    <source>
        <dbReference type="EMBL" id="RNL82863.1"/>
    </source>
</evidence>
<keyword evidence="3 7" id="KW-0238">DNA-binding</keyword>
<keyword evidence="4" id="KW-0804">Transcription</keyword>
<comment type="caution">
    <text evidence="11">The sequence shown here is derived from an EMBL/GenBank/DDBJ whole genome shotgun (WGS) entry which is preliminary data.</text>
</comment>
<dbReference type="PANTHER" id="PTHR48111:SF72">
    <property type="entry name" value="SENSORY TRANSDUCTION PROTEIN REGX3"/>
    <property type="match status" value="1"/>
</dbReference>
<dbReference type="Gene3D" id="1.10.10.10">
    <property type="entry name" value="Winged helix-like DNA-binding domain superfamily/Winged helix DNA-binding domain"/>
    <property type="match status" value="1"/>
</dbReference>
<dbReference type="AlphaFoldDB" id="A0A3N0E4Y7"/>
<dbReference type="GO" id="GO:0006355">
    <property type="term" value="P:regulation of DNA-templated transcription"/>
    <property type="evidence" value="ECO:0007669"/>
    <property type="project" value="InterPro"/>
</dbReference>
<protein>
    <recommendedName>
        <fullName evidence="5">Sensory transduction protein RegX3</fullName>
    </recommendedName>
</protein>
<dbReference type="InterPro" id="IPR036388">
    <property type="entry name" value="WH-like_DNA-bd_sf"/>
</dbReference>
<feature type="modified residue" description="4-aspartylphosphate" evidence="6">
    <location>
        <position position="48"/>
    </location>
</feature>
<dbReference type="InterPro" id="IPR011006">
    <property type="entry name" value="CheY-like_superfamily"/>
</dbReference>
<dbReference type="CDD" id="cd00383">
    <property type="entry name" value="trans_reg_C"/>
    <property type="match status" value="1"/>
</dbReference>
<feature type="domain" description="OmpR/PhoB-type" evidence="10">
    <location>
        <begin position="120"/>
        <end position="215"/>
    </location>
</feature>
<evidence type="ECO:0000259" key="10">
    <source>
        <dbReference type="PROSITE" id="PS51755"/>
    </source>
</evidence>
<evidence type="ECO:0000259" key="9">
    <source>
        <dbReference type="PROSITE" id="PS50110"/>
    </source>
</evidence>
<accession>A0A3N0E4Y7</accession>
<evidence type="ECO:0000256" key="5">
    <source>
        <dbReference type="ARBA" id="ARBA00041201"/>
    </source>
</evidence>
<gene>
    <name evidence="11" type="ORF">EFW17_18090</name>
</gene>
<feature type="region of interest" description="Disordered" evidence="8">
    <location>
        <begin position="215"/>
        <end position="237"/>
    </location>
</feature>
<dbReference type="GO" id="GO:0005829">
    <property type="term" value="C:cytosol"/>
    <property type="evidence" value="ECO:0007669"/>
    <property type="project" value="TreeGrafter"/>
</dbReference>
<dbReference type="PROSITE" id="PS50110">
    <property type="entry name" value="RESPONSE_REGULATORY"/>
    <property type="match status" value="1"/>
</dbReference>
<evidence type="ECO:0000256" key="1">
    <source>
        <dbReference type="ARBA" id="ARBA00022553"/>
    </source>
</evidence>
<evidence type="ECO:0000256" key="6">
    <source>
        <dbReference type="PROSITE-ProRule" id="PRU00169"/>
    </source>
</evidence>
<evidence type="ECO:0000256" key="3">
    <source>
        <dbReference type="ARBA" id="ARBA00023125"/>
    </source>
</evidence>
<dbReference type="Pfam" id="PF00486">
    <property type="entry name" value="Trans_reg_C"/>
    <property type="match status" value="1"/>
</dbReference>
<sequence length="237" mass="25733">MRVLLVEDDVRLADALVNALRGHGYEVAHVTTGAAALEAARVDLVLLDLGLPDHDGVELCRTLRERDDVALIAVTARGAERDRVHGLRAGADDYVVKPFSFAELAARMEAVLRRARAGRSRPVRIGPLHLDLDAHQVTRDGVPIPLTRKEFGLLAALAREPGSVVPKQRLLLEVWNTDWRGTHRTLEVHIGTLRAKLGEPGLVQTVRGVGYRLAAPAGEPAEPRSEAGSPPRRPTGD</sequence>
<dbReference type="InterPro" id="IPR001867">
    <property type="entry name" value="OmpR/PhoB-type_DNA-bd"/>
</dbReference>
<evidence type="ECO:0000313" key="12">
    <source>
        <dbReference type="Proteomes" id="UP000269198"/>
    </source>
</evidence>
<keyword evidence="12" id="KW-1185">Reference proteome</keyword>
<dbReference type="SMART" id="SM00448">
    <property type="entry name" value="REC"/>
    <property type="match status" value="1"/>
</dbReference>
<dbReference type="InterPro" id="IPR039420">
    <property type="entry name" value="WalR-like"/>
</dbReference>
<dbReference type="SMART" id="SM00862">
    <property type="entry name" value="Trans_reg_C"/>
    <property type="match status" value="1"/>
</dbReference>
<keyword evidence="1 6" id="KW-0597">Phosphoprotein</keyword>
<dbReference type="GO" id="GO:0000976">
    <property type="term" value="F:transcription cis-regulatory region binding"/>
    <property type="evidence" value="ECO:0007669"/>
    <property type="project" value="TreeGrafter"/>
</dbReference>
<proteinExistence type="predicted"/>
<dbReference type="Proteomes" id="UP000269198">
    <property type="component" value="Unassembled WGS sequence"/>
</dbReference>
<dbReference type="Pfam" id="PF00072">
    <property type="entry name" value="Response_reg"/>
    <property type="match status" value="1"/>
</dbReference>
<dbReference type="Gene3D" id="6.10.250.690">
    <property type="match status" value="1"/>
</dbReference>
<evidence type="ECO:0000256" key="8">
    <source>
        <dbReference type="SAM" id="MobiDB-lite"/>
    </source>
</evidence>